<evidence type="ECO:0000313" key="1">
    <source>
        <dbReference type="EMBL" id="MPC55730.1"/>
    </source>
</evidence>
<evidence type="ECO:0000313" key="2">
    <source>
        <dbReference type="Proteomes" id="UP000324222"/>
    </source>
</evidence>
<comment type="caution">
    <text evidence="1">The sequence shown here is derived from an EMBL/GenBank/DDBJ whole genome shotgun (WGS) entry which is preliminary data.</text>
</comment>
<keyword evidence="2" id="KW-1185">Reference proteome</keyword>
<sequence length="72" mass="8021">MMTHVLTQSHSLASKCGALVWLQFSLCDQMALGGNLSTFMSLFGPLCCPSTPYSKNMEDMCRIKSTWRETVV</sequence>
<name>A0A5B7G688_PORTR</name>
<organism evidence="1 2">
    <name type="scientific">Portunus trituberculatus</name>
    <name type="common">Swimming crab</name>
    <name type="synonym">Neptunus trituberculatus</name>
    <dbReference type="NCBI Taxonomy" id="210409"/>
    <lineage>
        <taxon>Eukaryota</taxon>
        <taxon>Metazoa</taxon>
        <taxon>Ecdysozoa</taxon>
        <taxon>Arthropoda</taxon>
        <taxon>Crustacea</taxon>
        <taxon>Multicrustacea</taxon>
        <taxon>Malacostraca</taxon>
        <taxon>Eumalacostraca</taxon>
        <taxon>Eucarida</taxon>
        <taxon>Decapoda</taxon>
        <taxon>Pleocyemata</taxon>
        <taxon>Brachyura</taxon>
        <taxon>Eubrachyura</taxon>
        <taxon>Portunoidea</taxon>
        <taxon>Portunidae</taxon>
        <taxon>Portuninae</taxon>
        <taxon>Portunus</taxon>
    </lineage>
</organism>
<dbReference type="AlphaFoldDB" id="A0A5B7G688"/>
<gene>
    <name evidence="1" type="ORF">E2C01_049673</name>
</gene>
<dbReference type="Proteomes" id="UP000324222">
    <property type="component" value="Unassembled WGS sequence"/>
</dbReference>
<proteinExistence type="predicted"/>
<accession>A0A5B7G688</accession>
<protein>
    <submittedName>
        <fullName evidence="1">Uncharacterized protein</fullName>
    </submittedName>
</protein>
<dbReference type="EMBL" id="VSRR010013395">
    <property type="protein sequence ID" value="MPC55730.1"/>
    <property type="molecule type" value="Genomic_DNA"/>
</dbReference>
<reference evidence="1 2" key="1">
    <citation type="submission" date="2019-05" db="EMBL/GenBank/DDBJ databases">
        <title>Another draft genome of Portunus trituberculatus and its Hox gene families provides insights of decapod evolution.</title>
        <authorList>
            <person name="Jeong J.-H."/>
            <person name="Song I."/>
            <person name="Kim S."/>
            <person name="Choi T."/>
            <person name="Kim D."/>
            <person name="Ryu S."/>
            <person name="Kim W."/>
        </authorList>
    </citation>
    <scope>NUCLEOTIDE SEQUENCE [LARGE SCALE GENOMIC DNA]</scope>
    <source>
        <tissue evidence="1">Muscle</tissue>
    </source>
</reference>